<dbReference type="Proteomes" id="UP001303946">
    <property type="component" value="Chromosome"/>
</dbReference>
<evidence type="ECO:0000256" key="2">
    <source>
        <dbReference type="ARBA" id="ARBA00023136"/>
    </source>
</evidence>
<dbReference type="RefSeq" id="WP_316704155.1">
    <property type="nucleotide sequence ID" value="NZ_CP136336.1"/>
</dbReference>
<comment type="subcellular location">
    <subcellularLocation>
        <location evidence="1">Cell outer membrane</location>
    </subcellularLocation>
</comment>
<dbReference type="PANTHER" id="PTHR30329:SF21">
    <property type="entry name" value="LIPOPROTEIN YIAD-RELATED"/>
    <property type="match status" value="1"/>
</dbReference>
<gene>
    <name evidence="7" type="ORF">RXV79_19265</name>
</gene>
<dbReference type="EMBL" id="CP136336">
    <property type="protein sequence ID" value="WOB11061.1"/>
    <property type="molecule type" value="Genomic_DNA"/>
</dbReference>
<evidence type="ECO:0000256" key="4">
    <source>
        <dbReference type="PROSITE-ProRule" id="PRU00473"/>
    </source>
</evidence>
<sequence length="244" mass="25676">MVAALPAAAETAAAPNQVVVAGTVPDEATRNAILARVREIYGAERVVDQLGVGQVVAPPNWSGYVQKIVSPNLKQVSRGQLVINGNNIELKGEVGNEAQRQQLAADMATALNPTYAVRNALRVAAQEQSVLDATLANRIIEFEAGSSVLRPAGRTILDEMAAALLKMGGKKVEVIGHTDSQGARDTNIVLSLARADAVRSYLAGKGVPPSLITTSGSGPDRPVAANDTPDGRARNRRIEFRVSQ</sequence>
<dbReference type="Gene3D" id="3.30.1330.60">
    <property type="entry name" value="OmpA-like domain"/>
    <property type="match status" value="1"/>
</dbReference>
<evidence type="ECO:0000256" key="3">
    <source>
        <dbReference type="ARBA" id="ARBA00023237"/>
    </source>
</evidence>
<dbReference type="InterPro" id="IPR036737">
    <property type="entry name" value="OmpA-like_sf"/>
</dbReference>
<feature type="domain" description="OmpA-like" evidence="6">
    <location>
        <begin position="129"/>
        <end position="244"/>
    </location>
</feature>
<accession>A0ABZ0D2P0</accession>
<keyword evidence="8" id="KW-1185">Reference proteome</keyword>
<name>A0ABZ0D2P0_9BURK</name>
<feature type="region of interest" description="Disordered" evidence="5">
    <location>
        <begin position="209"/>
        <end position="235"/>
    </location>
</feature>
<evidence type="ECO:0000256" key="1">
    <source>
        <dbReference type="ARBA" id="ARBA00004442"/>
    </source>
</evidence>
<evidence type="ECO:0000256" key="5">
    <source>
        <dbReference type="SAM" id="MobiDB-lite"/>
    </source>
</evidence>
<dbReference type="InterPro" id="IPR050330">
    <property type="entry name" value="Bact_OuterMem_StrucFunc"/>
</dbReference>
<evidence type="ECO:0000313" key="8">
    <source>
        <dbReference type="Proteomes" id="UP001303946"/>
    </source>
</evidence>
<dbReference type="SUPFAM" id="SSF103088">
    <property type="entry name" value="OmpA-like"/>
    <property type="match status" value="1"/>
</dbReference>
<organism evidence="7 8">
    <name type="scientific">Piscinibacter gummiphilus</name>
    <dbReference type="NCBI Taxonomy" id="946333"/>
    <lineage>
        <taxon>Bacteria</taxon>
        <taxon>Pseudomonadati</taxon>
        <taxon>Pseudomonadota</taxon>
        <taxon>Betaproteobacteria</taxon>
        <taxon>Burkholderiales</taxon>
        <taxon>Sphaerotilaceae</taxon>
        <taxon>Piscinibacter</taxon>
    </lineage>
</organism>
<protein>
    <submittedName>
        <fullName evidence="7">OmpA family protein</fullName>
    </submittedName>
</protein>
<dbReference type="InterPro" id="IPR006665">
    <property type="entry name" value="OmpA-like"/>
</dbReference>
<dbReference type="PRINTS" id="PR01023">
    <property type="entry name" value="NAFLGMOTY"/>
</dbReference>
<evidence type="ECO:0000259" key="6">
    <source>
        <dbReference type="PROSITE" id="PS51123"/>
    </source>
</evidence>
<dbReference type="Pfam" id="PF00691">
    <property type="entry name" value="OmpA"/>
    <property type="match status" value="1"/>
</dbReference>
<keyword evidence="3" id="KW-0998">Cell outer membrane</keyword>
<dbReference type="Gene3D" id="3.40.1520.20">
    <property type="match status" value="1"/>
</dbReference>
<dbReference type="PROSITE" id="PS51123">
    <property type="entry name" value="OMPA_2"/>
    <property type="match status" value="1"/>
</dbReference>
<dbReference type="PRINTS" id="PR01021">
    <property type="entry name" value="OMPADOMAIN"/>
</dbReference>
<reference evidence="7 8" key="1">
    <citation type="submission" date="2023-10" db="EMBL/GenBank/DDBJ databases">
        <title>Bacteria for the degradation of biodegradable plastic PBAT(Polybutylene adipate terephthalate).</title>
        <authorList>
            <person name="Weon H.-Y."/>
            <person name="Yeon J."/>
        </authorList>
    </citation>
    <scope>NUCLEOTIDE SEQUENCE [LARGE SCALE GENOMIC DNA]</scope>
    <source>
        <strain evidence="7 8">SBD 7-3</strain>
    </source>
</reference>
<evidence type="ECO:0000313" key="7">
    <source>
        <dbReference type="EMBL" id="WOB11061.1"/>
    </source>
</evidence>
<dbReference type="CDD" id="cd07185">
    <property type="entry name" value="OmpA_C-like"/>
    <property type="match status" value="1"/>
</dbReference>
<keyword evidence="2 4" id="KW-0472">Membrane</keyword>
<proteinExistence type="predicted"/>
<dbReference type="InterPro" id="IPR006664">
    <property type="entry name" value="OMP_bac"/>
</dbReference>
<dbReference type="PANTHER" id="PTHR30329">
    <property type="entry name" value="STATOR ELEMENT OF FLAGELLAR MOTOR COMPLEX"/>
    <property type="match status" value="1"/>
</dbReference>